<evidence type="ECO:0000313" key="3">
    <source>
        <dbReference type="Proteomes" id="UP001178507"/>
    </source>
</evidence>
<organism evidence="2 3">
    <name type="scientific">Effrenium voratum</name>
    <dbReference type="NCBI Taxonomy" id="2562239"/>
    <lineage>
        <taxon>Eukaryota</taxon>
        <taxon>Sar</taxon>
        <taxon>Alveolata</taxon>
        <taxon>Dinophyceae</taxon>
        <taxon>Suessiales</taxon>
        <taxon>Symbiodiniaceae</taxon>
        <taxon>Effrenium</taxon>
    </lineage>
</organism>
<dbReference type="AlphaFoldDB" id="A0AA36NGA3"/>
<protein>
    <submittedName>
        <fullName evidence="2">Uncharacterized protein</fullName>
    </submittedName>
</protein>
<feature type="transmembrane region" description="Helical" evidence="1">
    <location>
        <begin position="169"/>
        <end position="190"/>
    </location>
</feature>
<proteinExistence type="predicted"/>
<keyword evidence="3" id="KW-1185">Reference proteome</keyword>
<dbReference type="Proteomes" id="UP001178507">
    <property type="component" value="Unassembled WGS sequence"/>
</dbReference>
<dbReference type="EMBL" id="CAUJNA010003439">
    <property type="protein sequence ID" value="CAJ1402126.1"/>
    <property type="molecule type" value="Genomic_DNA"/>
</dbReference>
<feature type="transmembrane region" description="Helical" evidence="1">
    <location>
        <begin position="12"/>
        <end position="30"/>
    </location>
</feature>
<reference evidence="2" key="1">
    <citation type="submission" date="2023-08" db="EMBL/GenBank/DDBJ databases">
        <authorList>
            <person name="Chen Y."/>
            <person name="Shah S."/>
            <person name="Dougan E. K."/>
            <person name="Thang M."/>
            <person name="Chan C."/>
        </authorList>
    </citation>
    <scope>NUCLEOTIDE SEQUENCE</scope>
</reference>
<feature type="transmembrane region" description="Helical" evidence="1">
    <location>
        <begin position="76"/>
        <end position="97"/>
    </location>
</feature>
<accession>A0AA36NGA3</accession>
<feature type="transmembrane region" description="Helical" evidence="1">
    <location>
        <begin position="140"/>
        <end position="163"/>
    </location>
</feature>
<keyword evidence="1" id="KW-0472">Membrane</keyword>
<name>A0AA36NGA3_9DINO</name>
<evidence type="ECO:0000256" key="1">
    <source>
        <dbReference type="SAM" id="Phobius"/>
    </source>
</evidence>
<keyword evidence="1" id="KW-1133">Transmembrane helix</keyword>
<comment type="caution">
    <text evidence="2">The sequence shown here is derived from an EMBL/GenBank/DDBJ whole genome shotgun (WGS) entry which is preliminary data.</text>
</comment>
<feature type="transmembrane region" description="Helical" evidence="1">
    <location>
        <begin position="36"/>
        <end position="55"/>
    </location>
</feature>
<keyword evidence="1" id="KW-0812">Transmembrane</keyword>
<sequence length="344" mass="37253">MSLESAFHGRLVLGAVLSSATGGLVLLLTLLSAEALRFFCALAAWAALSAGRVMCLAAVRRTPPPPISTLRLSPRVLLELLALVFLSLGCCLSAAALGESESWAMAFVLALVAQIRQPGRTGLRWDHFPQEAVHRKVKARLPWIVGCSALMAVACMTVTSLLLDSSFSWWPWFVTGLVVFSSVGLQEILMEGSTWHALDKDELLEALTQPLSCEGPGLSRWLAMATLARAIVTKHQGHGHAAWLPESQLPPMAAQVFGLSKAGSAAALQADGRSFFAVYLQSGLEVLREFTIRAQCIVTYSWRSPKTLDLAQMQVLEAQVLQLAPLMRSVQRFAMSDQMPLCQG</sequence>
<evidence type="ECO:0000313" key="2">
    <source>
        <dbReference type="EMBL" id="CAJ1402126.1"/>
    </source>
</evidence>
<gene>
    <name evidence="2" type="ORF">EVOR1521_LOCUS25080</name>
</gene>